<dbReference type="EMBL" id="UPPP01000056">
    <property type="protein sequence ID" value="VBB05530.1"/>
    <property type="molecule type" value="Genomic_DNA"/>
</dbReference>
<dbReference type="OrthoDB" id="5291305at2"/>
<sequence>MDIKPNWWEEENWQIYRQRYPDGIVSSRQGETGVTVELLSSRSGLPTMRVTAQNGQEVFLHSSMDPVREAQRVAGKLEAQAGVAVVVYGLSLGYLIEALLVQLDERIPLFVIEPDQTVFEQAMRERDLRGILSSQRVNLQVGDSVIEMENNFFNFYDPIRFHNIVLTGLPGHQEVYKDFYLQATQGIKRVVDGAVMEMQTLAKIGPDMVSSTIQNFYHFCTQPGVNALFEKFAGVPAIVVAAGPALNQNIVLLREAKGKAVLIAVGTAVKALQQQGIVPDFIVSIDPMVYNYEHFKEYSGQDAVLLTDIQSYPAILQAFRGPIFVAANQSFILSWPDGVVEDKGDLETGGTAAHSAMTAAYKMGANPIVFVGQDLAFASDGSTHAAGTNYGEAGNKIYKDGDNAGFLYVKANQGEQVLTSRLFNQYRLFFEKWVQVKNDRLYINATEGGALIEGMQVMTLREVLDSHCQREVDVRPVISQSRQDFYKLPIKQVLAILKQRLADANQVVADTKSALNRLKKLQQAYQEKDFAKVNQYALNIDEIFRRLEQEPYICPAVKLIEQHFLHQILRRRYEALYAEDNDVPAAIADYRLYYEKVREAAQRIKEFIEQSIAYIQNEKI</sequence>
<dbReference type="PANTHER" id="PTHR41786">
    <property type="entry name" value="MOTILITY ACCESSORY FACTOR MAF"/>
    <property type="match status" value="1"/>
</dbReference>
<dbReference type="PANTHER" id="PTHR41786:SF1">
    <property type="entry name" value="6-HYDROXYMETHYLPTERIN DIPHOSPHOKINASE MPTE-LIKE DOMAIN-CONTAINING PROTEIN"/>
    <property type="match status" value="1"/>
</dbReference>
<evidence type="ECO:0000313" key="4">
    <source>
        <dbReference type="Proteomes" id="UP000277811"/>
    </source>
</evidence>
<dbReference type="Proteomes" id="UP000277811">
    <property type="component" value="Unassembled WGS sequence"/>
</dbReference>
<reference evidence="3 4" key="1">
    <citation type="submission" date="2018-06" db="EMBL/GenBank/DDBJ databases">
        <authorList>
            <person name="Strepis N."/>
        </authorList>
    </citation>
    <scope>NUCLEOTIDE SEQUENCE [LARGE SCALE GENOMIC DNA]</scope>
    <source>
        <strain evidence="3">LUCI</strain>
    </source>
</reference>
<protein>
    <recommendedName>
        <fullName evidence="2">6-hydroxymethylpterin diphosphokinase MptE-like domain-containing protein</fullName>
    </recommendedName>
</protein>
<organism evidence="3 4">
    <name type="scientific">Lucifera butyrica</name>
    <dbReference type="NCBI Taxonomy" id="1351585"/>
    <lineage>
        <taxon>Bacteria</taxon>
        <taxon>Bacillati</taxon>
        <taxon>Bacillota</taxon>
        <taxon>Negativicutes</taxon>
        <taxon>Veillonellales</taxon>
        <taxon>Veillonellaceae</taxon>
        <taxon>Lucifera</taxon>
    </lineage>
</organism>
<evidence type="ECO:0000256" key="1">
    <source>
        <dbReference type="SAM" id="Coils"/>
    </source>
</evidence>
<dbReference type="Pfam" id="PF01973">
    <property type="entry name" value="MptE-like"/>
    <property type="match status" value="1"/>
</dbReference>
<gene>
    <name evidence="3" type="ORF">LUCI_0740</name>
</gene>
<dbReference type="AlphaFoldDB" id="A0A498R3Z0"/>
<accession>A0A498R3Z0</accession>
<dbReference type="InterPro" id="IPR002826">
    <property type="entry name" value="MptE-like"/>
</dbReference>
<dbReference type="RefSeq" id="WP_122626519.1">
    <property type="nucleotide sequence ID" value="NZ_UPPP01000056.1"/>
</dbReference>
<feature type="coiled-coil region" evidence="1">
    <location>
        <begin position="494"/>
        <end position="528"/>
    </location>
</feature>
<feature type="domain" description="6-hydroxymethylpterin diphosphokinase MptE-like" evidence="2">
    <location>
        <begin position="211"/>
        <end position="378"/>
    </location>
</feature>
<keyword evidence="4" id="KW-1185">Reference proteome</keyword>
<proteinExistence type="predicted"/>
<evidence type="ECO:0000313" key="3">
    <source>
        <dbReference type="EMBL" id="VBB05530.1"/>
    </source>
</evidence>
<evidence type="ECO:0000259" key="2">
    <source>
        <dbReference type="Pfam" id="PF01973"/>
    </source>
</evidence>
<name>A0A498R3Z0_9FIRM</name>
<keyword evidence="1" id="KW-0175">Coiled coil</keyword>